<proteinExistence type="predicted"/>
<organism evidence="7 8">
    <name type="scientific">Phytophthora palmivora</name>
    <dbReference type="NCBI Taxonomy" id="4796"/>
    <lineage>
        <taxon>Eukaryota</taxon>
        <taxon>Sar</taxon>
        <taxon>Stramenopiles</taxon>
        <taxon>Oomycota</taxon>
        <taxon>Peronosporomycetes</taxon>
        <taxon>Peronosporales</taxon>
        <taxon>Peronosporaceae</taxon>
        <taxon>Phytophthora</taxon>
    </lineage>
</organism>
<evidence type="ECO:0000256" key="5">
    <source>
        <dbReference type="SAM" id="Phobius"/>
    </source>
</evidence>
<evidence type="ECO:0000259" key="6">
    <source>
        <dbReference type="Pfam" id="PF00916"/>
    </source>
</evidence>
<dbReference type="GO" id="GO:0016020">
    <property type="term" value="C:membrane"/>
    <property type="evidence" value="ECO:0007669"/>
    <property type="project" value="UniProtKB-SubCell"/>
</dbReference>
<name>A0A2P4YR60_9STRA</name>
<evidence type="ECO:0000313" key="7">
    <source>
        <dbReference type="EMBL" id="POM80288.1"/>
    </source>
</evidence>
<protein>
    <recommendedName>
        <fullName evidence="6">SLC26A/SulP transporter domain-containing protein</fullName>
    </recommendedName>
</protein>
<dbReference type="OrthoDB" id="110530at2759"/>
<evidence type="ECO:0000256" key="1">
    <source>
        <dbReference type="ARBA" id="ARBA00004141"/>
    </source>
</evidence>
<keyword evidence="4 5" id="KW-0472">Membrane</keyword>
<comment type="subcellular location">
    <subcellularLocation>
        <location evidence="1">Membrane</location>
        <topology evidence="1">Multi-pass membrane protein</topology>
    </subcellularLocation>
</comment>
<dbReference type="InterPro" id="IPR011547">
    <property type="entry name" value="SLC26A/SulP_dom"/>
</dbReference>
<reference evidence="7 8" key="1">
    <citation type="journal article" date="2017" name="Genome Biol. Evol.">
        <title>Phytophthora megakarya and P. palmivora, closely related causal agents of cacao black pod rot, underwent increases in genome sizes and gene numbers by different mechanisms.</title>
        <authorList>
            <person name="Ali S.S."/>
            <person name="Shao J."/>
            <person name="Lary D.J."/>
            <person name="Kronmiller B."/>
            <person name="Shen D."/>
            <person name="Strem M.D."/>
            <person name="Amoako-Attah I."/>
            <person name="Akrofi A.Y."/>
            <person name="Begoude B.A."/>
            <person name="Ten Hoopen G.M."/>
            <person name="Coulibaly K."/>
            <person name="Kebe B.I."/>
            <person name="Melnick R.L."/>
            <person name="Guiltinan M.J."/>
            <person name="Tyler B.M."/>
            <person name="Meinhardt L.W."/>
            <person name="Bailey B.A."/>
        </authorList>
    </citation>
    <scope>NUCLEOTIDE SEQUENCE [LARGE SCALE GENOMIC DNA]</scope>
    <source>
        <strain evidence="8">sbr112.9</strain>
    </source>
</reference>
<dbReference type="Pfam" id="PF00916">
    <property type="entry name" value="Sulfate_transp"/>
    <property type="match status" value="1"/>
</dbReference>
<dbReference type="EMBL" id="NCKW01000564">
    <property type="protein sequence ID" value="POM80288.1"/>
    <property type="molecule type" value="Genomic_DNA"/>
</dbReference>
<evidence type="ECO:0000256" key="3">
    <source>
        <dbReference type="ARBA" id="ARBA00022989"/>
    </source>
</evidence>
<evidence type="ECO:0000256" key="4">
    <source>
        <dbReference type="ARBA" id="ARBA00023136"/>
    </source>
</evidence>
<evidence type="ECO:0000256" key="2">
    <source>
        <dbReference type="ARBA" id="ARBA00022692"/>
    </source>
</evidence>
<dbReference type="AlphaFoldDB" id="A0A2P4YR60"/>
<dbReference type="Proteomes" id="UP000237271">
    <property type="component" value="Unassembled WGS sequence"/>
</dbReference>
<keyword evidence="2 5" id="KW-0812">Transmembrane</keyword>
<dbReference type="GO" id="GO:0055085">
    <property type="term" value="P:transmembrane transport"/>
    <property type="evidence" value="ECO:0007669"/>
    <property type="project" value="InterPro"/>
</dbReference>
<comment type="caution">
    <text evidence="7">The sequence shown here is derived from an EMBL/GenBank/DDBJ whole genome shotgun (WGS) entry which is preliminary data.</text>
</comment>
<keyword evidence="3 5" id="KW-1133">Transmembrane helix</keyword>
<keyword evidence="8" id="KW-1185">Reference proteome</keyword>
<gene>
    <name evidence="7" type="ORF">PHPALM_1893</name>
</gene>
<accession>A0A2P4YR60</accession>
<feature type="transmembrane region" description="Helical" evidence="5">
    <location>
        <begin position="76"/>
        <end position="108"/>
    </location>
</feature>
<dbReference type="PANTHER" id="PTHR11814">
    <property type="entry name" value="SULFATE TRANSPORTER"/>
    <property type="match status" value="1"/>
</dbReference>
<sequence>MAKCLAIQRGEDSNTEQELTRIGIASVICGFFQAKMPTGGMSRIAVNMQNAHKKQLASIVARLIAKWLYRVKRDEFLVWTASFILTFGLGVLDGFIAPIVCSLLALMIKTKHSPVVILGKLENGSVVTSSLYFTNCERVAVYIEREMTQLAKDGVTTRGVVLSDTQGKLAARKVRFAIANAKIHLKGLLSTTNLLKRLLSGNPIISVEDTIRLLRATTPSALTSEVEHL</sequence>
<feature type="domain" description="SLC26A/SulP transporter" evidence="6">
    <location>
        <begin position="1"/>
        <end position="64"/>
    </location>
</feature>
<dbReference type="InterPro" id="IPR001902">
    <property type="entry name" value="SLC26A/SulP_fam"/>
</dbReference>
<evidence type="ECO:0000313" key="8">
    <source>
        <dbReference type="Proteomes" id="UP000237271"/>
    </source>
</evidence>